<dbReference type="InterPro" id="IPR014729">
    <property type="entry name" value="Rossmann-like_a/b/a_fold"/>
</dbReference>
<dbReference type="Proteomes" id="UP001139559">
    <property type="component" value="Unassembled WGS sequence"/>
</dbReference>
<dbReference type="InterPro" id="IPR051599">
    <property type="entry name" value="Cell_Envelope_Assoc"/>
</dbReference>
<dbReference type="PANTHER" id="PTHR30336:SF20">
    <property type="entry name" value="DUF218 DOMAIN-CONTAINING PROTEIN"/>
    <property type="match status" value="1"/>
</dbReference>
<protein>
    <submittedName>
        <fullName evidence="2">YdcF family protein</fullName>
    </submittedName>
</protein>
<accession>A0A9X1XNQ7</accession>
<dbReference type="GO" id="GO:0005886">
    <property type="term" value="C:plasma membrane"/>
    <property type="evidence" value="ECO:0007669"/>
    <property type="project" value="TreeGrafter"/>
</dbReference>
<feature type="domain" description="DUF218" evidence="1">
    <location>
        <begin position="26"/>
        <end position="150"/>
    </location>
</feature>
<dbReference type="Gene3D" id="3.40.50.620">
    <property type="entry name" value="HUPs"/>
    <property type="match status" value="1"/>
</dbReference>
<keyword evidence="3" id="KW-1185">Reference proteome</keyword>
<dbReference type="CDD" id="cd06259">
    <property type="entry name" value="YdcF-like"/>
    <property type="match status" value="1"/>
</dbReference>
<dbReference type="Pfam" id="PF02698">
    <property type="entry name" value="DUF218"/>
    <property type="match status" value="1"/>
</dbReference>
<dbReference type="PANTHER" id="PTHR30336">
    <property type="entry name" value="INNER MEMBRANE PROTEIN, PROBABLE PERMEASE"/>
    <property type="match status" value="1"/>
</dbReference>
<comment type="caution">
    <text evidence="2">The sequence shown here is derived from an EMBL/GenBank/DDBJ whole genome shotgun (WGS) entry which is preliminary data.</text>
</comment>
<dbReference type="EMBL" id="JAJHVV010000003">
    <property type="protein sequence ID" value="MCK6262869.1"/>
    <property type="molecule type" value="Genomic_DNA"/>
</dbReference>
<proteinExistence type="predicted"/>
<evidence type="ECO:0000313" key="2">
    <source>
        <dbReference type="EMBL" id="MCK6262869.1"/>
    </source>
</evidence>
<name>A0A9X1XNQ7_9VIBR</name>
<gene>
    <name evidence="2" type="ORF">KP803_06210</name>
</gene>
<dbReference type="InterPro" id="IPR003848">
    <property type="entry name" value="DUF218"/>
</dbReference>
<organism evidence="2 3">
    <name type="scientific">Vibrio amylolyticus</name>
    <dbReference type="NCBI Taxonomy" id="2847292"/>
    <lineage>
        <taxon>Bacteria</taxon>
        <taxon>Pseudomonadati</taxon>
        <taxon>Pseudomonadota</taxon>
        <taxon>Gammaproteobacteria</taxon>
        <taxon>Vibrionales</taxon>
        <taxon>Vibrionaceae</taxon>
        <taxon>Vibrio</taxon>
    </lineage>
</organism>
<dbReference type="RefSeq" id="WP_248008107.1">
    <property type="nucleotide sequence ID" value="NZ_JAJHVV010000003.1"/>
</dbReference>
<dbReference type="AlphaFoldDB" id="A0A9X1XNQ7"/>
<evidence type="ECO:0000313" key="3">
    <source>
        <dbReference type="Proteomes" id="UP001139559"/>
    </source>
</evidence>
<sequence length="214" mass="24289">MQKRLYQHLETLWAYMQMGHKPAASDIIFVLCSNDLRVASHAADLYHQGLGSIILFSGGIGRFTDGLFETSEAEAFGSIAKDCGVPSEAIFLETKATNTGENITCGYDVIKQLGLPHQKILLVQKPFMERRSYATFMQQWPVSCDQVLVSSSGENLFDYISEEMPLDMVILALMEDYERIKKYPDLGFQTEQVIPDDVELSYQYLIKHYVSKHK</sequence>
<evidence type="ECO:0000259" key="1">
    <source>
        <dbReference type="Pfam" id="PF02698"/>
    </source>
</evidence>
<reference evidence="2" key="1">
    <citation type="submission" date="2021-11" db="EMBL/GenBank/DDBJ databases">
        <title>Vibrio ZSDE26 sp. nov. and Vibrio ZSDZ34 sp. nov., isolated from coastal seawater in Qingdao.</title>
        <authorList>
            <person name="Zhang P."/>
        </authorList>
    </citation>
    <scope>NUCLEOTIDE SEQUENCE</scope>
    <source>
        <strain evidence="2">ZSDE26</strain>
    </source>
</reference>